<dbReference type="InterPro" id="IPR059226">
    <property type="entry name" value="Choice_anch_Q_dom"/>
</dbReference>
<gene>
    <name evidence="2" type="ORF">SAMN04487894_10294</name>
</gene>
<keyword evidence="1" id="KW-1133">Transmembrane helix</keyword>
<evidence type="ECO:0008006" key="4">
    <source>
        <dbReference type="Google" id="ProtNLM"/>
    </source>
</evidence>
<name>A0A1G6KUP1_NIADE</name>
<keyword evidence="3" id="KW-1185">Reference proteome</keyword>
<dbReference type="InterPro" id="IPR006626">
    <property type="entry name" value="PbH1"/>
</dbReference>
<dbReference type="EMBL" id="FMZO01000002">
    <property type="protein sequence ID" value="SDC34215.1"/>
    <property type="molecule type" value="Genomic_DNA"/>
</dbReference>
<dbReference type="SUPFAM" id="SSF51126">
    <property type="entry name" value="Pectin lyase-like"/>
    <property type="match status" value="2"/>
</dbReference>
<keyword evidence="1" id="KW-0472">Membrane</keyword>
<proteinExistence type="predicted"/>
<sequence>MYRKTILLFFLFLSGILFLNAQTLFVDATRPADGDGASWATAYKSLYNALNAANANTAIQEIRVAGGATGASYSPPSGNVNHTFLISRGGLKLTGGFAAGGSASPVPGQTSVLAGAGSLYHIMVIAGLPANAGAVEISGFTFRAGRADGSANFSYNGVSVPNNSGGGIAISGNANLEKIIFRNCEIAANYAGNTGAGVYIQASVPLFMNCVFWGNYADYGGAAFNYANAHTRYINCTISGNHDNHGGGGMRNSNSDPVIANTIIYGNDGGIANNDGAAPVISTSLVQGLTSTSNGNLNGNTTNPLFELPLAMPISTAPGEETHVDYRLKLKSPCINKAATTPYTIYGGDPGSDRDFWGSPRLISETIDIGAAETFAVSANGIMYVKKGSMGAGDSWANAMGELADAVRISQTNTEIKQIWVAAGTYKPMYSYEDDNTGVDKGSENAFLIVRGVKIYGGFAGGESSIGARNWKVNETILSGDLDNSNTFSNGDANHLVVRVGSTQNAILDGFTIKGAYNTGVENEVYKTVNGNKYIWDGTGGAIMVHMGSMTVNNCIIKENYGNQGGAIGMYWNGTGGDFRTIFQNCTITKNIAKAAGAIYTYGTYASFINCAITDNDAVSGINGIEAAYGSLYFLNSTLANNGESFFYTEEGVGAPQHAFRNTIFWDYLIVNHSYAANFYNCLIKQISEIVVEVENVDSYGLKEWDVFVNYAAGNYTLKTGSPAINAGGNSYFADFANSKDLAGNPRVFNSTIDLGAYEYQGAEALPVTLNSLSALIKNGQLMVNWTTETETNNDHFLIQVSVDGNNWKTVETVQSKAPGGNSNTGLNYSNAIPLTGLSLGAGFLLLGAMAGRRRYGYVLAIAVVAMSVLAYSCSRQDIFKNIENGKLFLRIVQVDKDGTEKVSKVIQVVRE</sequence>
<dbReference type="AlphaFoldDB" id="A0A1G6KUP1"/>
<reference evidence="3" key="1">
    <citation type="submission" date="2016-10" db="EMBL/GenBank/DDBJ databases">
        <authorList>
            <person name="Varghese N."/>
            <person name="Submissions S."/>
        </authorList>
    </citation>
    <scope>NUCLEOTIDE SEQUENCE [LARGE SCALE GENOMIC DNA]</scope>
    <source>
        <strain evidence="3">DSM 25811 / CCM 8410 / LMG 26954 / E90</strain>
    </source>
</reference>
<evidence type="ECO:0000256" key="1">
    <source>
        <dbReference type="SAM" id="Phobius"/>
    </source>
</evidence>
<evidence type="ECO:0000313" key="3">
    <source>
        <dbReference type="Proteomes" id="UP000198757"/>
    </source>
</evidence>
<dbReference type="SMART" id="SM00710">
    <property type="entry name" value="PbH1"/>
    <property type="match status" value="5"/>
</dbReference>
<dbReference type="InterPro" id="IPR011050">
    <property type="entry name" value="Pectin_lyase_fold/virulence"/>
</dbReference>
<dbReference type="Gene3D" id="2.160.20.10">
    <property type="entry name" value="Single-stranded right-handed beta-helix, Pectin lyase-like"/>
    <property type="match status" value="2"/>
</dbReference>
<evidence type="ECO:0000313" key="2">
    <source>
        <dbReference type="EMBL" id="SDC34215.1"/>
    </source>
</evidence>
<dbReference type="Proteomes" id="UP000198757">
    <property type="component" value="Unassembled WGS sequence"/>
</dbReference>
<dbReference type="InterPro" id="IPR012334">
    <property type="entry name" value="Pectin_lyas_fold"/>
</dbReference>
<dbReference type="OrthoDB" id="8901262at2"/>
<dbReference type="NCBIfam" id="NF041518">
    <property type="entry name" value="choice_anch_Q"/>
    <property type="match status" value="1"/>
</dbReference>
<keyword evidence="1" id="KW-0812">Transmembrane</keyword>
<accession>A0A1G6KUP1</accession>
<feature type="transmembrane region" description="Helical" evidence="1">
    <location>
        <begin position="856"/>
        <end position="873"/>
    </location>
</feature>
<dbReference type="RefSeq" id="WP_090388726.1">
    <property type="nucleotide sequence ID" value="NZ_FMZO01000002.1"/>
</dbReference>
<dbReference type="STRING" id="1285928.SAMN04487894_10294"/>
<organism evidence="2 3">
    <name type="scientific">Niabella drilacis (strain DSM 25811 / CCM 8410 / CCUG 62505 / LMG 26954 / E90)</name>
    <dbReference type="NCBI Taxonomy" id="1285928"/>
    <lineage>
        <taxon>Bacteria</taxon>
        <taxon>Pseudomonadati</taxon>
        <taxon>Bacteroidota</taxon>
        <taxon>Chitinophagia</taxon>
        <taxon>Chitinophagales</taxon>
        <taxon>Chitinophagaceae</taxon>
        <taxon>Niabella</taxon>
    </lineage>
</organism>
<protein>
    <recommendedName>
        <fullName evidence="4">Right handed beta helix region</fullName>
    </recommendedName>
</protein>